<keyword evidence="1" id="KW-0812">Transmembrane</keyword>
<dbReference type="Proteomes" id="UP000817854">
    <property type="component" value="Unassembled WGS sequence"/>
</dbReference>
<reference evidence="2" key="2">
    <citation type="submission" date="2020-02" db="EMBL/GenBank/DDBJ databases">
        <title>Flavobacterium profundi sp. nov., isolated from a deep-sea seamount.</title>
        <authorList>
            <person name="Zhang D.-C."/>
        </authorList>
    </citation>
    <scope>NUCLEOTIDE SEQUENCE</scope>
    <source>
        <strain evidence="2">EC11</strain>
    </source>
</reference>
<organism evidence="2 3">
    <name type="scientific">Flavobacterium jejuense</name>
    <dbReference type="NCBI Taxonomy" id="1544455"/>
    <lineage>
        <taxon>Bacteria</taxon>
        <taxon>Pseudomonadati</taxon>
        <taxon>Bacteroidota</taxon>
        <taxon>Flavobacteriia</taxon>
        <taxon>Flavobacteriales</taxon>
        <taxon>Flavobacteriaceae</taxon>
        <taxon>Flavobacterium</taxon>
    </lineage>
</organism>
<name>A0ABX0ISA4_9FLAO</name>
<keyword evidence="3" id="KW-1185">Reference proteome</keyword>
<gene>
    <name evidence="2" type="ORF">FIA58_013780</name>
</gene>
<keyword evidence="1" id="KW-0472">Membrane</keyword>
<sequence length="286" mass="32599">MTFTEIQQSILNAKASATELNALEVLTTNEQTVNSANSTSKVAIWRLWVWIFSFAIWVMYQIVNKNALNSRPQNLPNFRQTILNFRDGLNLVWKDGAFNYDLTGVVDAEERLIIDRCAVLESNDGELVVKVATDNAGVLEPITEPQKTRLLDYIRQIKVPGVRIRLINEVADKLKIDLTVYVDPLIIDLNDGKLLNTTDTVYPVQDAINDYLSNLEFNGAFVNDFFRSKIKEAEGINLAVIDSIQWKYASFPFISFNEFKVPESGYFKIEETDLNINYLPYVLVNN</sequence>
<evidence type="ECO:0000313" key="2">
    <source>
        <dbReference type="EMBL" id="NHN26750.1"/>
    </source>
</evidence>
<dbReference type="RefSeq" id="WP_140963071.1">
    <property type="nucleotide sequence ID" value="NZ_VEVQ02000009.1"/>
</dbReference>
<reference evidence="2" key="1">
    <citation type="submission" date="2019-05" db="EMBL/GenBank/DDBJ databases">
        <authorList>
            <person name="Lianzixin W."/>
        </authorList>
    </citation>
    <scope>NUCLEOTIDE SEQUENCE</scope>
    <source>
        <strain evidence="2">EC11</strain>
    </source>
</reference>
<protein>
    <recommendedName>
        <fullName evidence="4">Cell division protein FtsQ</fullName>
    </recommendedName>
</protein>
<feature type="transmembrane region" description="Helical" evidence="1">
    <location>
        <begin position="43"/>
        <end position="63"/>
    </location>
</feature>
<proteinExistence type="predicted"/>
<evidence type="ECO:0008006" key="4">
    <source>
        <dbReference type="Google" id="ProtNLM"/>
    </source>
</evidence>
<evidence type="ECO:0000313" key="3">
    <source>
        <dbReference type="Proteomes" id="UP000817854"/>
    </source>
</evidence>
<comment type="caution">
    <text evidence="2">The sequence shown here is derived from an EMBL/GenBank/DDBJ whole genome shotgun (WGS) entry which is preliminary data.</text>
</comment>
<dbReference type="EMBL" id="VEVQ02000009">
    <property type="protein sequence ID" value="NHN26750.1"/>
    <property type="molecule type" value="Genomic_DNA"/>
</dbReference>
<accession>A0ABX0ISA4</accession>
<keyword evidence="1" id="KW-1133">Transmembrane helix</keyword>
<evidence type="ECO:0000256" key="1">
    <source>
        <dbReference type="SAM" id="Phobius"/>
    </source>
</evidence>